<dbReference type="InterPro" id="IPR036875">
    <property type="entry name" value="Znf_CCHC_sf"/>
</dbReference>
<accession>A0AAD5Q5D2</accession>
<feature type="domain" description="CCHC-type" evidence="3">
    <location>
        <begin position="305"/>
        <end position="320"/>
    </location>
</feature>
<name>A0AAD5Q5D2_PYTIN</name>
<keyword evidence="5" id="KW-1185">Reference proteome</keyword>
<evidence type="ECO:0000313" key="4">
    <source>
        <dbReference type="EMBL" id="KAJ0391864.1"/>
    </source>
</evidence>
<comment type="caution">
    <text evidence="4">The sequence shown here is derived from an EMBL/GenBank/DDBJ whole genome shotgun (WGS) entry which is preliminary data.</text>
</comment>
<dbReference type="AlphaFoldDB" id="A0AAD5Q5D2"/>
<dbReference type="GO" id="GO:0003676">
    <property type="term" value="F:nucleic acid binding"/>
    <property type="evidence" value="ECO:0007669"/>
    <property type="project" value="InterPro"/>
</dbReference>
<dbReference type="GO" id="GO:0008270">
    <property type="term" value="F:zinc ion binding"/>
    <property type="evidence" value="ECO:0007669"/>
    <property type="project" value="UniProtKB-KW"/>
</dbReference>
<feature type="compositionally biased region" description="Basic and acidic residues" evidence="2">
    <location>
        <begin position="215"/>
        <end position="226"/>
    </location>
</feature>
<dbReference type="SMART" id="SM00343">
    <property type="entry name" value="ZnF_C2HC"/>
    <property type="match status" value="1"/>
</dbReference>
<reference evidence="4" key="1">
    <citation type="submission" date="2021-12" db="EMBL/GenBank/DDBJ databases">
        <title>Prjna785345.</title>
        <authorList>
            <person name="Rujirawat T."/>
            <person name="Krajaejun T."/>
        </authorList>
    </citation>
    <scope>NUCLEOTIDE SEQUENCE</scope>
    <source>
        <strain evidence="4">Pi057C3</strain>
    </source>
</reference>
<organism evidence="4 5">
    <name type="scientific">Pythium insidiosum</name>
    <name type="common">Pythiosis disease agent</name>
    <dbReference type="NCBI Taxonomy" id="114742"/>
    <lineage>
        <taxon>Eukaryota</taxon>
        <taxon>Sar</taxon>
        <taxon>Stramenopiles</taxon>
        <taxon>Oomycota</taxon>
        <taxon>Peronosporomycetes</taxon>
        <taxon>Pythiales</taxon>
        <taxon>Pythiaceae</taxon>
        <taxon>Pythium</taxon>
    </lineage>
</organism>
<dbReference type="SUPFAM" id="SSF57756">
    <property type="entry name" value="Retrovirus zinc finger-like domains"/>
    <property type="match status" value="1"/>
</dbReference>
<dbReference type="EMBL" id="JAKCXM010000806">
    <property type="protein sequence ID" value="KAJ0391864.1"/>
    <property type="molecule type" value="Genomic_DNA"/>
</dbReference>
<feature type="compositionally biased region" description="Acidic residues" evidence="2">
    <location>
        <begin position="1"/>
        <end position="23"/>
    </location>
</feature>
<sequence>MDDDASKDEPEDEPDGEEDEEDDKPAVKPPPKIDLKNIKILPFSGSVEPGEFDTGARDWWEEFEEQVADAQAFAHQRWSDAIKKAAMKLFLIGMASKWYRRWRKDNPAATFEEAGDALQTEFRPCLLGVDIADKIKNEKKRWSETYREYADRLLRMADAMEGGNDIASNARHALVAFARNAYPRYCDFVESKLEMRHHDPKEQLFRAVAILSEKSGTDGRLQEKRKAPPSAPTQQKSDRTPQRAHGKKQLQRKPFAKPNKDDKTDKTPRANKKRAAEAHAATTIERKRPKKTNITRKNDNKDLTCFECGQPGHTAVYCRQFLKGKGFPKTDEGEANNAHADEGSDDEE</sequence>
<gene>
    <name evidence="4" type="ORF">P43SY_004478</name>
</gene>
<evidence type="ECO:0000313" key="5">
    <source>
        <dbReference type="Proteomes" id="UP001209570"/>
    </source>
</evidence>
<dbReference type="InterPro" id="IPR001878">
    <property type="entry name" value="Znf_CCHC"/>
</dbReference>
<feature type="region of interest" description="Disordered" evidence="2">
    <location>
        <begin position="1"/>
        <end position="32"/>
    </location>
</feature>
<protein>
    <recommendedName>
        <fullName evidence="3">CCHC-type domain-containing protein</fullName>
    </recommendedName>
</protein>
<evidence type="ECO:0000259" key="3">
    <source>
        <dbReference type="PROSITE" id="PS50158"/>
    </source>
</evidence>
<dbReference type="Proteomes" id="UP001209570">
    <property type="component" value="Unassembled WGS sequence"/>
</dbReference>
<keyword evidence="1" id="KW-0863">Zinc-finger</keyword>
<evidence type="ECO:0000256" key="2">
    <source>
        <dbReference type="SAM" id="MobiDB-lite"/>
    </source>
</evidence>
<feature type="region of interest" description="Disordered" evidence="2">
    <location>
        <begin position="325"/>
        <end position="348"/>
    </location>
</feature>
<dbReference type="PROSITE" id="PS50158">
    <property type="entry name" value="ZF_CCHC"/>
    <property type="match status" value="1"/>
</dbReference>
<dbReference type="Gene3D" id="4.10.60.10">
    <property type="entry name" value="Zinc finger, CCHC-type"/>
    <property type="match status" value="1"/>
</dbReference>
<feature type="region of interest" description="Disordered" evidence="2">
    <location>
        <begin position="215"/>
        <end position="303"/>
    </location>
</feature>
<evidence type="ECO:0000256" key="1">
    <source>
        <dbReference type="PROSITE-ProRule" id="PRU00047"/>
    </source>
</evidence>
<feature type="compositionally biased region" description="Basic residues" evidence="2">
    <location>
        <begin position="242"/>
        <end position="255"/>
    </location>
</feature>
<proteinExistence type="predicted"/>
<feature type="compositionally biased region" description="Basic and acidic residues" evidence="2">
    <location>
        <begin position="258"/>
        <end position="268"/>
    </location>
</feature>
<keyword evidence="1" id="KW-0479">Metal-binding</keyword>
<keyword evidence="1" id="KW-0862">Zinc</keyword>